<feature type="compositionally biased region" description="Low complexity" evidence="1">
    <location>
        <begin position="130"/>
        <end position="169"/>
    </location>
</feature>
<reference evidence="4" key="2">
    <citation type="journal article" date="2017" name="Nat. Plants">
        <title>The Aegilops tauschii genome reveals multiple impacts of transposons.</title>
        <authorList>
            <person name="Zhao G."/>
            <person name="Zou C."/>
            <person name="Li K."/>
            <person name="Wang K."/>
            <person name="Li T."/>
            <person name="Gao L."/>
            <person name="Zhang X."/>
            <person name="Wang H."/>
            <person name="Yang Z."/>
            <person name="Liu X."/>
            <person name="Jiang W."/>
            <person name="Mao L."/>
            <person name="Kong X."/>
            <person name="Jiao Y."/>
            <person name="Jia J."/>
        </authorList>
    </citation>
    <scope>NUCLEOTIDE SEQUENCE [LARGE SCALE GENOMIC DNA]</scope>
    <source>
        <strain evidence="4">cv. AL8/78</strain>
    </source>
</reference>
<reference evidence="3" key="3">
    <citation type="journal article" date="2017" name="Nature">
        <title>Genome sequence of the progenitor of the wheat D genome Aegilops tauschii.</title>
        <authorList>
            <person name="Luo M.C."/>
            <person name="Gu Y.Q."/>
            <person name="Puiu D."/>
            <person name="Wang H."/>
            <person name="Twardziok S.O."/>
            <person name="Deal K.R."/>
            <person name="Huo N."/>
            <person name="Zhu T."/>
            <person name="Wang L."/>
            <person name="Wang Y."/>
            <person name="McGuire P.E."/>
            <person name="Liu S."/>
            <person name="Long H."/>
            <person name="Ramasamy R.K."/>
            <person name="Rodriguez J.C."/>
            <person name="Van S.L."/>
            <person name="Yuan L."/>
            <person name="Wang Z."/>
            <person name="Xia Z."/>
            <person name="Xiao L."/>
            <person name="Anderson O.D."/>
            <person name="Ouyang S."/>
            <person name="Liang Y."/>
            <person name="Zimin A.V."/>
            <person name="Pertea G."/>
            <person name="Qi P."/>
            <person name="Bennetzen J.L."/>
            <person name="Dai X."/>
            <person name="Dawson M.W."/>
            <person name="Muller H.G."/>
            <person name="Kugler K."/>
            <person name="Rivarola-Duarte L."/>
            <person name="Spannagl M."/>
            <person name="Mayer K.F.X."/>
            <person name="Lu F.H."/>
            <person name="Bevan M.W."/>
            <person name="Leroy P."/>
            <person name="Li P."/>
            <person name="You F.M."/>
            <person name="Sun Q."/>
            <person name="Liu Z."/>
            <person name="Lyons E."/>
            <person name="Wicker T."/>
            <person name="Salzberg S.L."/>
            <person name="Devos K.M."/>
            <person name="Dvorak J."/>
        </authorList>
    </citation>
    <scope>NUCLEOTIDE SEQUENCE [LARGE SCALE GENOMIC DNA]</scope>
    <source>
        <strain evidence="3">cv. AL8/78</strain>
    </source>
</reference>
<evidence type="ECO:0000259" key="2">
    <source>
        <dbReference type="Pfam" id="PF03732"/>
    </source>
</evidence>
<keyword evidence="4" id="KW-1185">Reference proteome</keyword>
<name>A0A453L5W8_AEGTS</name>
<evidence type="ECO:0000313" key="3">
    <source>
        <dbReference type="EnsemblPlants" id="AET5Gv20638000.1"/>
    </source>
</evidence>
<proteinExistence type="predicted"/>
<protein>
    <recommendedName>
        <fullName evidence="2">Retrotransposon gag domain-containing protein</fullName>
    </recommendedName>
</protein>
<reference evidence="4" key="1">
    <citation type="journal article" date="2014" name="Science">
        <title>Ancient hybridizations among the ancestral genomes of bread wheat.</title>
        <authorList>
            <consortium name="International Wheat Genome Sequencing Consortium,"/>
            <person name="Marcussen T."/>
            <person name="Sandve S.R."/>
            <person name="Heier L."/>
            <person name="Spannagl M."/>
            <person name="Pfeifer M."/>
            <person name="Jakobsen K.S."/>
            <person name="Wulff B.B."/>
            <person name="Steuernagel B."/>
            <person name="Mayer K.F."/>
            <person name="Olsen O.A."/>
        </authorList>
    </citation>
    <scope>NUCLEOTIDE SEQUENCE [LARGE SCALE GENOMIC DNA]</scope>
    <source>
        <strain evidence="4">cv. AL8/78</strain>
    </source>
</reference>
<reference evidence="3" key="4">
    <citation type="submission" date="2019-03" db="UniProtKB">
        <authorList>
            <consortium name="EnsemblPlants"/>
        </authorList>
    </citation>
    <scope>IDENTIFICATION</scope>
</reference>
<feature type="region of interest" description="Disordered" evidence="1">
    <location>
        <begin position="102"/>
        <end position="169"/>
    </location>
</feature>
<dbReference type="Pfam" id="PF03732">
    <property type="entry name" value="Retrotrans_gag"/>
    <property type="match status" value="1"/>
</dbReference>
<dbReference type="Gramene" id="AET5Gv20638000.1">
    <property type="protein sequence ID" value="AET5Gv20638000.1"/>
    <property type="gene ID" value="AET5Gv20638000"/>
</dbReference>
<dbReference type="InterPro" id="IPR005162">
    <property type="entry name" value="Retrotrans_gag_dom"/>
</dbReference>
<feature type="compositionally biased region" description="Basic residues" evidence="1">
    <location>
        <begin position="110"/>
        <end position="121"/>
    </location>
</feature>
<sequence>MRSVDQAERALHRQPTPTSCFLQQEFFGCHQDNSSVDDYCRRLKTLADELRDIGTKIDDDLLLSTLTAGLNEDFGNAAANLTLIPNPLRQVRCVPPLEGAENEVGEGVGHPHRPRCRHHPRRAPDASRCPGAPADAAPLGALSGPAAAVPGAPGAGAPPVAVRPARASR</sequence>
<dbReference type="Proteomes" id="UP000015105">
    <property type="component" value="Chromosome 5D"/>
</dbReference>
<reference evidence="3" key="5">
    <citation type="journal article" date="2021" name="G3 (Bethesda)">
        <title>Aegilops tauschii genome assembly Aet v5.0 features greater sequence contiguity and improved annotation.</title>
        <authorList>
            <person name="Wang L."/>
            <person name="Zhu T."/>
            <person name="Rodriguez J.C."/>
            <person name="Deal K.R."/>
            <person name="Dubcovsky J."/>
            <person name="McGuire P.E."/>
            <person name="Lux T."/>
            <person name="Spannagl M."/>
            <person name="Mayer K.F.X."/>
            <person name="Baldrich P."/>
            <person name="Meyers B.C."/>
            <person name="Huo N."/>
            <person name="Gu Y.Q."/>
            <person name="Zhou H."/>
            <person name="Devos K.M."/>
            <person name="Bennetzen J.L."/>
            <person name="Unver T."/>
            <person name="Budak H."/>
            <person name="Gulick P.J."/>
            <person name="Galiba G."/>
            <person name="Kalapos B."/>
            <person name="Nelson D.R."/>
            <person name="Li P."/>
            <person name="You F.M."/>
            <person name="Luo M.C."/>
            <person name="Dvorak J."/>
        </authorList>
    </citation>
    <scope>NUCLEOTIDE SEQUENCE [LARGE SCALE GENOMIC DNA]</scope>
    <source>
        <strain evidence="3">cv. AL8/78</strain>
    </source>
</reference>
<dbReference type="EnsemblPlants" id="AET5Gv20638000.1">
    <property type="protein sequence ID" value="AET5Gv20638000.1"/>
    <property type="gene ID" value="AET5Gv20638000"/>
</dbReference>
<evidence type="ECO:0000256" key="1">
    <source>
        <dbReference type="SAM" id="MobiDB-lite"/>
    </source>
</evidence>
<organism evidence="3 4">
    <name type="scientific">Aegilops tauschii subsp. strangulata</name>
    <name type="common">Goatgrass</name>
    <dbReference type="NCBI Taxonomy" id="200361"/>
    <lineage>
        <taxon>Eukaryota</taxon>
        <taxon>Viridiplantae</taxon>
        <taxon>Streptophyta</taxon>
        <taxon>Embryophyta</taxon>
        <taxon>Tracheophyta</taxon>
        <taxon>Spermatophyta</taxon>
        <taxon>Magnoliopsida</taxon>
        <taxon>Liliopsida</taxon>
        <taxon>Poales</taxon>
        <taxon>Poaceae</taxon>
        <taxon>BOP clade</taxon>
        <taxon>Pooideae</taxon>
        <taxon>Triticodae</taxon>
        <taxon>Triticeae</taxon>
        <taxon>Triticinae</taxon>
        <taxon>Aegilops</taxon>
    </lineage>
</organism>
<accession>A0A453L5W8</accession>
<evidence type="ECO:0000313" key="4">
    <source>
        <dbReference type="Proteomes" id="UP000015105"/>
    </source>
</evidence>
<dbReference type="AlphaFoldDB" id="A0A453L5W8"/>
<feature type="domain" description="Retrotransposon gag" evidence="2">
    <location>
        <begin position="8"/>
        <end position="72"/>
    </location>
</feature>